<protein>
    <recommendedName>
        <fullName evidence="3">Lipoprotein</fullName>
    </recommendedName>
</protein>
<dbReference type="EMBL" id="LCRB01000001">
    <property type="protein sequence ID" value="KKW27147.1"/>
    <property type="molecule type" value="Genomic_DNA"/>
</dbReference>
<proteinExistence type="predicted"/>
<comment type="caution">
    <text evidence="1">The sequence shown here is derived from an EMBL/GenBank/DDBJ whole genome shotgun (WGS) entry which is preliminary data.</text>
</comment>
<gene>
    <name evidence="1" type="ORF">VF00_C0001G0082</name>
</gene>
<dbReference type="PROSITE" id="PS51257">
    <property type="entry name" value="PROKAR_LIPOPROTEIN"/>
    <property type="match status" value="1"/>
</dbReference>
<evidence type="ECO:0000313" key="1">
    <source>
        <dbReference type="EMBL" id="KKW27147.1"/>
    </source>
</evidence>
<evidence type="ECO:0000313" key="2">
    <source>
        <dbReference type="Proteomes" id="UP000034913"/>
    </source>
</evidence>
<reference evidence="1 2" key="1">
    <citation type="journal article" date="2015" name="Nature">
        <title>rRNA introns, odd ribosomes, and small enigmatic genomes across a large radiation of phyla.</title>
        <authorList>
            <person name="Brown C.T."/>
            <person name="Hug L.A."/>
            <person name="Thomas B.C."/>
            <person name="Sharon I."/>
            <person name="Castelle C.J."/>
            <person name="Singh A."/>
            <person name="Wilkins M.J."/>
            <person name="Williams K.H."/>
            <person name="Banfield J.F."/>
        </authorList>
    </citation>
    <scope>NUCLEOTIDE SEQUENCE [LARGE SCALE GENOMIC DNA]</scope>
</reference>
<dbReference type="AlphaFoldDB" id="A0A0G1ZGX3"/>
<dbReference type="Proteomes" id="UP000034913">
    <property type="component" value="Unassembled WGS sequence"/>
</dbReference>
<accession>A0A0G1ZGX3</accession>
<sequence>MPKSIRQLGWLLLGAMIFLSACSSRSLSSGEVVQRFSTALADLHSFHYDASLSLSGGISTVLGQKLSSAQFRLTGDVMSPDITNPRVSLQASMQGTASQGDLTLAGQLIGLPDYTYFKLTDLNFPTLLPVSLGADSRWYRVKRPAPDASGNRLGASVGQQLTDEQVLAIHNMIASTTIFEVSQTFPDETVYGQRAYRYQAKLRPDNMRYLAAQVSAITGTSTGDLSLLDQLNNYTADIWINKRNFQLARIKIEDIYLANSVPVSFSLDLGLSRQNEKISIAAPNVAEELDSQNLLDQLGHWQPAM</sequence>
<name>A0A0G1ZGX3_UNCK3</name>
<evidence type="ECO:0008006" key="3">
    <source>
        <dbReference type="Google" id="ProtNLM"/>
    </source>
</evidence>
<dbReference type="Gene3D" id="2.50.20.20">
    <property type="match status" value="1"/>
</dbReference>
<organism evidence="1 2">
    <name type="scientific">candidate division Kazan bacterium GW2011_GWB1_52_7</name>
    <dbReference type="NCBI Taxonomy" id="1620414"/>
    <lineage>
        <taxon>Bacteria</taxon>
        <taxon>Bacteria division Kazan-3B-28</taxon>
    </lineage>
</organism>